<accession>A0ABN8ZZK7</accession>
<reference evidence="2" key="1">
    <citation type="submission" date="2023-04" db="EMBL/GenBank/DDBJ databases">
        <authorList>
            <consortium name="ELIXIR-Norway"/>
        </authorList>
    </citation>
    <scope>NUCLEOTIDE SEQUENCE [LARGE SCALE GENOMIC DNA]</scope>
</reference>
<evidence type="ECO:0000313" key="2">
    <source>
        <dbReference type="EMBL" id="CAI9178446.1"/>
    </source>
</evidence>
<dbReference type="EMBL" id="OX459944">
    <property type="protein sequence ID" value="CAI9178446.1"/>
    <property type="molecule type" value="Genomic_DNA"/>
</dbReference>
<organism evidence="2 3">
    <name type="scientific">Rangifer tarandus platyrhynchus</name>
    <name type="common">Svalbard reindeer</name>
    <dbReference type="NCBI Taxonomy" id="3082113"/>
    <lineage>
        <taxon>Eukaryota</taxon>
        <taxon>Metazoa</taxon>
        <taxon>Chordata</taxon>
        <taxon>Craniata</taxon>
        <taxon>Vertebrata</taxon>
        <taxon>Euteleostomi</taxon>
        <taxon>Mammalia</taxon>
        <taxon>Eutheria</taxon>
        <taxon>Laurasiatheria</taxon>
        <taxon>Artiodactyla</taxon>
        <taxon>Ruminantia</taxon>
        <taxon>Pecora</taxon>
        <taxon>Cervidae</taxon>
        <taxon>Odocoileinae</taxon>
        <taxon>Rangifer</taxon>
    </lineage>
</organism>
<gene>
    <name evidence="2" type="ORF">MRATA1EN1_LOCUS27408</name>
</gene>
<protein>
    <submittedName>
        <fullName evidence="2">Uncharacterized protein</fullName>
    </submittedName>
</protein>
<evidence type="ECO:0000256" key="1">
    <source>
        <dbReference type="SAM" id="MobiDB-lite"/>
    </source>
</evidence>
<proteinExistence type="predicted"/>
<dbReference type="Proteomes" id="UP001176941">
    <property type="component" value="Chromosome 8"/>
</dbReference>
<evidence type="ECO:0000313" key="3">
    <source>
        <dbReference type="Proteomes" id="UP001176941"/>
    </source>
</evidence>
<feature type="region of interest" description="Disordered" evidence="1">
    <location>
        <begin position="118"/>
        <end position="141"/>
    </location>
</feature>
<keyword evidence="3" id="KW-1185">Reference proteome</keyword>
<sequence>MAPPWAARPRGTVLSDWRRASHAQAPPSGPKREEDQPLMLWLPWALPRGQLRALRLGGGQSPAAHCTGLYPRILQAADIFLRGFYTVKLKELPLLILILRAYFAHHLRSAVSRAVWGGNQRPKSEGITPKDSSLRGPPSSPEYGGLGHRLSELSLHLLVINTPSSTQQGPNALCKCDG</sequence>
<name>A0ABN8ZZK7_RANTA</name>